<keyword evidence="3" id="KW-1133">Transmembrane helix</keyword>
<protein>
    <submittedName>
        <fullName evidence="5">Isoprenylcysteine carboxyl methyltransferase</fullName>
    </submittedName>
</protein>
<evidence type="ECO:0000256" key="3">
    <source>
        <dbReference type="ARBA" id="ARBA00022989"/>
    </source>
</evidence>
<comment type="subcellular location">
    <subcellularLocation>
        <location evidence="1">Membrane</location>
        <topology evidence="1">Multi-pass membrane protein</topology>
    </subcellularLocation>
</comment>
<evidence type="ECO:0000256" key="1">
    <source>
        <dbReference type="ARBA" id="ARBA00004141"/>
    </source>
</evidence>
<evidence type="ECO:0000256" key="4">
    <source>
        <dbReference type="ARBA" id="ARBA00023136"/>
    </source>
</evidence>
<dbReference type="InterPro" id="IPR007269">
    <property type="entry name" value="ICMT_MeTrfase"/>
</dbReference>
<dbReference type="PANTHER" id="PTHR43847">
    <property type="entry name" value="BLL3993 PROTEIN"/>
    <property type="match status" value="1"/>
</dbReference>
<reference evidence="6" key="1">
    <citation type="journal article" date="2022" name="Int. J. Syst. Evol. Microbiol.">
        <title>Anaeromyxobacter oryzae sp. nov., Anaeromyxobacter diazotrophicus sp. nov. and Anaeromyxobacter paludicola sp. nov., isolated from paddy soils.</title>
        <authorList>
            <person name="Itoh H."/>
            <person name="Xu Z."/>
            <person name="Mise K."/>
            <person name="Masuda Y."/>
            <person name="Ushijima N."/>
            <person name="Hayakawa C."/>
            <person name="Shiratori Y."/>
            <person name="Senoo K."/>
        </authorList>
    </citation>
    <scope>NUCLEOTIDE SEQUENCE [LARGE SCALE GENOMIC DNA]</scope>
    <source>
        <strain evidence="6">Red232</strain>
    </source>
</reference>
<keyword evidence="2" id="KW-0812">Transmembrane</keyword>
<dbReference type="EMBL" id="AP025591">
    <property type="protein sequence ID" value="BDG03076.1"/>
    <property type="molecule type" value="Genomic_DNA"/>
</dbReference>
<evidence type="ECO:0000256" key="2">
    <source>
        <dbReference type="ARBA" id="ARBA00022692"/>
    </source>
</evidence>
<gene>
    <name evidence="5" type="ORF">AMOR_20720</name>
</gene>
<name>A0ABM7WUA3_9BACT</name>
<accession>A0ABM7WUA3</accession>
<evidence type="ECO:0000313" key="6">
    <source>
        <dbReference type="Proteomes" id="UP001162891"/>
    </source>
</evidence>
<proteinExistence type="predicted"/>
<keyword evidence="6" id="KW-1185">Reference proteome</keyword>
<organism evidence="5 6">
    <name type="scientific">Anaeromyxobacter oryzae</name>
    <dbReference type="NCBI Taxonomy" id="2918170"/>
    <lineage>
        <taxon>Bacteria</taxon>
        <taxon>Pseudomonadati</taxon>
        <taxon>Myxococcota</taxon>
        <taxon>Myxococcia</taxon>
        <taxon>Myxococcales</taxon>
        <taxon>Cystobacterineae</taxon>
        <taxon>Anaeromyxobacteraceae</taxon>
        <taxon>Anaeromyxobacter</taxon>
    </lineage>
</organism>
<dbReference type="InterPro" id="IPR052527">
    <property type="entry name" value="Metal_cation-efflux_comp"/>
</dbReference>
<dbReference type="GO" id="GO:0008168">
    <property type="term" value="F:methyltransferase activity"/>
    <property type="evidence" value="ECO:0007669"/>
    <property type="project" value="UniProtKB-KW"/>
</dbReference>
<dbReference type="PANTHER" id="PTHR43847:SF1">
    <property type="entry name" value="BLL3993 PROTEIN"/>
    <property type="match status" value="1"/>
</dbReference>
<dbReference type="Gene3D" id="1.20.120.1630">
    <property type="match status" value="1"/>
</dbReference>
<keyword evidence="5" id="KW-0489">Methyltransferase</keyword>
<keyword evidence="4" id="KW-0472">Membrane</keyword>
<evidence type="ECO:0000313" key="5">
    <source>
        <dbReference type="EMBL" id="BDG03076.1"/>
    </source>
</evidence>
<sequence>MVTARAIGYALLGLVALERVVELAVSTRNARRTLARGGVERGRGHYPVMVAFHAGVLAACAAEPVVWPEPAWPVAATAGAALAVAAAQALRWWAVGTLGERWSTRIVVVPGAAPVVSGPYRWLRHPNYVAVAVELAALPLALGAWRTAIAATLGNAALMAIRIPAEERALGPAWAAAFAARPRGGGP</sequence>
<dbReference type="Pfam" id="PF04140">
    <property type="entry name" value="ICMT"/>
    <property type="match status" value="1"/>
</dbReference>
<dbReference type="GO" id="GO:0032259">
    <property type="term" value="P:methylation"/>
    <property type="evidence" value="ECO:0007669"/>
    <property type="project" value="UniProtKB-KW"/>
</dbReference>
<keyword evidence="5" id="KW-0808">Transferase</keyword>
<dbReference type="Proteomes" id="UP001162891">
    <property type="component" value="Chromosome"/>
</dbReference>